<comment type="caution">
    <text evidence="1">The sequence shown here is derived from an EMBL/GenBank/DDBJ whole genome shotgun (WGS) entry which is preliminary data.</text>
</comment>
<gene>
    <name evidence="1" type="primary">PTH2_5</name>
    <name evidence="1" type="ORF">K7432_009658</name>
</gene>
<dbReference type="EMBL" id="JASJQH010007486">
    <property type="protein sequence ID" value="KAK9708427.1"/>
    <property type="molecule type" value="Genomic_DNA"/>
</dbReference>
<dbReference type="Proteomes" id="UP001479436">
    <property type="component" value="Unassembled WGS sequence"/>
</dbReference>
<evidence type="ECO:0000313" key="2">
    <source>
        <dbReference type="Proteomes" id="UP001479436"/>
    </source>
</evidence>
<dbReference type="InterPro" id="IPR018608">
    <property type="entry name" value="Gti1/Pac2"/>
</dbReference>
<keyword evidence="2" id="KW-1185">Reference proteome</keyword>
<sequence>MEFPFKDCGLIKQSLSVTTANHRKLHLICYYSKEHVTSGQLKVPSYDSFFSNVRIPEGLYPDMTTDLFGRHEDTRFAHSDTHDIYNVHPQSNVGKSSPMLSSPTRTDLWGHTKIAPSSTHIKMTESSLIYPLHTPRLPSPPSSQQKQTAELDLPPLKLPRLPSLALMADTHSISTMFTSQPTIPPLVVPTPNISTSEDRRQLANLSAMFSI</sequence>
<organism evidence="1 2">
    <name type="scientific">Basidiobolus ranarum</name>
    <dbReference type="NCBI Taxonomy" id="34480"/>
    <lineage>
        <taxon>Eukaryota</taxon>
        <taxon>Fungi</taxon>
        <taxon>Fungi incertae sedis</taxon>
        <taxon>Zoopagomycota</taxon>
        <taxon>Entomophthoromycotina</taxon>
        <taxon>Basidiobolomycetes</taxon>
        <taxon>Basidiobolales</taxon>
        <taxon>Basidiobolaceae</taxon>
        <taxon>Basidiobolus</taxon>
    </lineage>
</organism>
<evidence type="ECO:0000313" key="1">
    <source>
        <dbReference type="EMBL" id="KAK9708427.1"/>
    </source>
</evidence>
<protein>
    <submittedName>
        <fullName evidence="1">Gluconate transport-inducing protein</fullName>
    </submittedName>
</protein>
<dbReference type="PANTHER" id="PTHR28027">
    <property type="entry name" value="TRANSCRIPTIONAL REGULATOR MIT1"/>
    <property type="match status" value="1"/>
</dbReference>
<accession>A0ABR2VWV1</accession>
<name>A0ABR2VWV1_9FUNG</name>
<proteinExistence type="predicted"/>
<reference evidence="1 2" key="1">
    <citation type="submission" date="2023-04" db="EMBL/GenBank/DDBJ databases">
        <title>Genome of Basidiobolus ranarum AG-B5.</title>
        <authorList>
            <person name="Stajich J.E."/>
            <person name="Carter-House D."/>
            <person name="Gryganskyi A."/>
        </authorList>
    </citation>
    <scope>NUCLEOTIDE SEQUENCE [LARGE SCALE GENOMIC DNA]</scope>
    <source>
        <strain evidence="1 2">AG-B5</strain>
    </source>
</reference>
<dbReference type="PANTHER" id="PTHR28027:SF1">
    <property type="entry name" value="CAMP INDEPENDENT REGULATORY PROTEIN (AFU_ORTHOLOGUE AFUA_3G09640)"/>
    <property type="match status" value="1"/>
</dbReference>